<comment type="caution">
    <text evidence="1">The sequence shown here is derived from an EMBL/GenBank/DDBJ whole genome shotgun (WGS) entry which is preliminary data.</text>
</comment>
<dbReference type="SUPFAM" id="SSF49299">
    <property type="entry name" value="PKD domain"/>
    <property type="match status" value="1"/>
</dbReference>
<name>A0A2I0R0Y4_9FLAO</name>
<dbReference type="Gene3D" id="2.60.40.10">
    <property type="entry name" value="Immunoglobulins"/>
    <property type="match status" value="2"/>
</dbReference>
<dbReference type="Proteomes" id="UP000236654">
    <property type="component" value="Unassembled WGS sequence"/>
</dbReference>
<reference evidence="1 2" key="1">
    <citation type="submission" date="2017-12" db="EMBL/GenBank/DDBJ databases">
        <title>The draft genome sequence of Brumimicrobium saltpan LHR20.</title>
        <authorList>
            <person name="Do Z.-J."/>
            <person name="Luo H.-R."/>
        </authorList>
    </citation>
    <scope>NUCLEOTIDE SEQUENCE [LARGE SCALE GENOMIC DNA]</scope>
    <source>
        <strain evidence="1 2">LHR20</strain>
    </source>
</reference>
<gene>
    <name evidence="1" type="ORF">CW751_10335</name>
</gene>
<dbReference type="NCBIfam" id="TIGR04131">
    <property type="entry name" value="Bac_Flav_CTERM"/>
    <property type="match status" value="1"/>
</dbReference>
<dbReference type="AlphaFoldDB" id="A0A2I0R0Y4"/>
<proteinExistence type="predicted"/>
<dbReference type="OrthoDB" id="9765926at2"/>
<keyword evidence="2" id="KW-1185">Reference proteome</keyword>
<evidence type="ECO:0000313" key="2">
    <source>
        <dbReference type="Proteomes" id="UP000236654"/>
    </source>
</evidence>
<dbReference type="Pfam" id="PF13585">
    <property type="entry name" value="CHU_C"/>
    <property type="match status" value="1"/>
</dbReference>
<dbReference type="RefSeq" id="WP_133122196.1">
    <property type="nucleotide sequence ID" value="NZ_PJNI01000011.1"/>
</dbReference>
<dbReference type="InterPro" id="IPR026341">
    <property type="entry name" value="T9SS_type_B"/>
</dbReference>
<dbReference type="EMBL" id="PJNI01000011">
    <property type="protein sequence ID" value="PKR80246.1"/>
    <property type="molecule type" value="Genomic_DNA"/>
</dbReference>
<protein>
    <recommendedName>
        <fullName evidence="3">PKD domain-containing protein</fullName>
    </recommendedName>
</protein>
<evidence type="ECO:0008006" key="3">
    <source>
        <dbReference type="Google" id="ProtNLM"/>
    </source>
</evidence>
<dbReference type="InterPro" id="IPR013783">
    <property type="entry name" value="Ig-like_fold"/>
</dbReference>
<sequence>HPLPVVSFTGVDLEGCSPVCPEVTTTSTINSPSTIAEYEWTLSTGQTYQGPVLSDCYENLTGNNIFHDLTLTATSNEGCVTTHTENDYIEIFHNPIANFYYQPNEPDVIDPEVEFLNNSSYADSYAWTFGNQGVSTVTNPIFEFSAEPLKHIVTLMASTVEGCKDTARVAVEILDKIIFYVPNTFTPDNDNYNETFKPIFTHGYDPQDYTLYIFNRWGEIVFESHNTNKGWNGRYGLNSNKIVKDGTYVWKIEFKETMSDKRHTHKGHVNVLK</sequence>
<dbReference type="InterPro" id="IPR035986">
    <property type="entry name" value="PKD_dom_sf"/>
</dbReference>
<organism evidence="1 2">
    <name type="scientific">Brumimicrobium salinarum</name>
    <dbReference type="NCBI Taxonomy" id="2058658"/>
    <lineage>
        <taxon>Bacteria</taxon>
        <taxon>Pseudomonadati</taxon>
        <taxon>Bacteroidota</taxon>
        <taxon>Flavobacteriia</taxon>
        <taxon>Flavobacteriales</taxon>
        <taxon>Crocinitomicaceae</taxon>
        <taxon>Brumimicrobium</taxon>
    </lineage>
</organism>
<feature type="non-terminal residue" evidence="1">
    <location>
        <position position="1"/>
    </location>
</feature>
<accession>A0A2I0R0Y4</accession>
<evidence type="ECO:0000313" key="1">
    <source>
        <dbReference type="EMBL" id="PKR80246.1"/>
    </source>
</evidence>